<sequence length="174" mass="19486">MVRRLIHNPSCPTGGHSLEWFLSEFLGRVVDANHGPPTHVVVHSTVRGLHLQLLQICIKVCFRIRGPDVRPGDPSRVVVLTIDRGVIRRSVTNRPPNLSHQTTNPSEDHEDLHDLWSSTRAVESVVDKTPRTSSYCPRTTTGPTVQVLSNQITHRLVPNHQFNIISGESSFLED</sequence>
<dbReference type="Gramene" id="PGSC0003DMT400095280">
    <property type="protein sequence ID" value="PGSC0003DMT400095280"/>
    <property type="gene ID" value="PGSC0003DMG400044851"/>
</dbReference>
<evidence type="ECO:0000256" key="1">
    <source>
        <dbReference type="SAM" id="MobiDB-lite"/>
    </source>
</evidence>
<evidence type="ECO:0000313" key="3">
    <source>
        <dbReference type="Proteomes" id="UP000011115"/>
    </source>
</evidence>
<evidence type="ECO:0000313" key="2">
    <source>
        <dbReference type="EnsemblPlants" id="PGSC0003DMT400095280"/>
    </source>
</evidence>
<dbReference type="AlphaFoldDB" id="M1DVY3"/>
<name>M1DVY3_SOLTU</name>
<dbReference type="HOGENOM" id="CLU_1542760_0_0_1"/>
<organism evidence="2 3">
    <name type="scientific">Solanum tuberosum</name>
    <name type="common">Potato</name>
    <dbReference type="NCBI Taxonomy" id="4113"/>
    <lineage>
        <taxon>Eukaryota</taxon>
        <taxon>Viridiplantae</taxon>
        <taxon>Streptophyta</taxon>
        <taxon>Embryophyta</taxon>
        <taxon>Tracheophyta</taxon>
        <taxon>Spermatophyta</taxon>
        <taxon>Magnoliopsida</taxon>
        <taxon>eudicotyledons</taxon>
        <taxon>Gunneridae</taxon>
        <taxon>Pentapetalae</taxon>
        <taxon>asterids</taxon>
        <taxon>lamiids</taxon>
        <taxon>Solanales</taxon>
        <taxon>Solanaceae</taxon>
        <taxon>Solanoideae</taxon>
        <taxon>Solaneae</taxon>
        <taxon>Solanum</taxon>
    </lineage>
</organism>
<dbReference type="Proteomes" id="UP000011115">
    <property type="component" value="Unassembled WGS sequence"/>
</dbReference>
<feature type="compositionally biased region" description="Polar residues" evidence="1">
    <location>
        <begin position="91"/>
        <end position="105"/>
    </location>
</feature>
<dbReference type="EnsemblPlants" id="PGSC0003DMT400095280">
    <property type="protein sequence ID" value="PGSC0003DMT400095280"/>
    <property type="gene ID" value="PGSC0003DMG400044851"/>
</dbReference>
<accession>M1DVY3</accession>
<keyword evidence="3" id="KW-1185">Reference proteome</keyword>
<feature type="region of interest" description="Disordered" evidence="1">
    <location>
        <begin position="91"/>
        <end position="111"/>
    </location>
</feature>
<dbReference type="InParanoid" id="M1DVY3"/>
<proteinExistence type="predicted"/>
<reference evidence="3" key="1">
    <citation type="journal article" date="2011" name="Nature">
        <title>Genome sequence and analysis of the tuber crop potato.</title>
        <authorList>
            <consortium name="The Potato Genome Sequencing Consortium"/>
        </authorList>
    </citation>
    <scope>NUCLEOTIDE SEQUENCE [LARGE SCALE GENOMIC DNA]</scope>
    <source>
        <strain evidence="3">cv. DM1-3 516 R44</strain>
    </source>
</reference>
<protein>
    <submittedName>
        <fullName evidence="2">Uncharacterized protein</fullName>
    </submittedName>
</protein>
<dbReference type="PaxDb" id="4113-PGSC0003DMT400095280"/>
<reference evidence="2" key="2">
    <citation type="submission" date="2015-06" db="UniProtKB">
        <authorList>
            <consortium name="EnsemblPlants"/>
        </authorList>
    </citation>
    <scope>IDENTIFICATION</scope>
    <source>
        <strain evidence="2">DM1-3 516 R44</strain>
    </source>
</reference>